<keyword evidence="6 10" id="KW-1133">Transmembrane helix</keyword>
<keyword evidence="7" id="KW-0406">Ion transport</keyword>
<keyword evidence="14" id="KW-1185">Reference proteome</keyword>
<sequence length="365" mass="38934">MEHRHPQPDPPHARPGAQGHGHDSSPSRPHAQGVAGQAAGQAHDDHPHDHDHDHDHDGHGHGHHHHGPGGHSHVPAEIRHEKPLWWALALTATVLAAEAVGAWMTNSLALLSDAAHMATDTLALAIALVAVRLARRPPDARRTYGYARFEALGALANGALLFLLAGYILWEAWQRFRTPLPVASIGMLGVASIGLACNLVAMKLLHAGAGQSLNMKGAYLEVWSDMLSSLVVILAAGIIHFTGWNWVDPVLAVLIGLWMLPRTWVLVREALNVLMEGVPAGVELATLRHDLESTAGVAGVHDLHVWALASRTPALSAHVVLQAGAEGEAVRRALAAMIERRHGIGHVTLQMETGGDDPCHGCGHP</sequence>
<name>E6WRR5_PSEUU</name>
<dbReference type="SUPFAM" id="SSF161111">
    <property type="entry name" value="Cation efflux protein transmembrane domain-like"/>
    <property type="match status" value="1"/>
</dbReference>
<dbReference type="AlphaFoldDB" id="E6WRR5"/>
<keyword evidence="4 10" id="KW-0812">Transmembrane</keyword>
<evidence type="ECO:0000259" key="12">
    <source>
        <dbReference type="Pfam" id="PF16916"/>
    </source>
</evidence>
<keyword evidence="8 10" id="KW-0472">Membrane</keyword>
<feature type="transmembrane region" description="Helical" evidence="10">
    <location>
        <begin position="84"/>
        <end position="103"/>
    </location>
</feature>
<dbReference type="KEGG" id="psu:Psesu_1014"/>
<dbReference type="PANTHER" id="PTHR11562:SF17">
    <property type="entry name" value="RE54080P-RELATED"/>
    <property type="match status" value="1"/>
</dbReference>
<evidence type="ECO:0000259" key="11">
    <source>
        <dbReference type="Pfam" id="PF01545"/>
    </source>
</evidence>
<evidence type="ECO:0000313" key="14">
    <source>
        <dbReference type="Proteomes" id="UP000008632"/>
    </source>
</evidence>
<feature type="transmembrane region" description="Helical" evidence="10">
    <location>
        <begin position="115"/>
        <end position="134"/>
    </location>
</feature>
<dbReference type="NCBIfam" id="TIGR01297">
    <property type="entry name" value="CDF"/>
    <property type="match status" value="1"/>
</dbReference>
<keyword evidence="5" id="KW-0862">Zinc</keyword>
<evidence type="ECO:0000256" key="5">
    <source>
        <dbReference type="ARBA" id="ARBA00022906"/>
    </source>
</evidence>
<keyword evidence="5" id="KW-0864">Zinc transport</keyword>
<dbReference type="InterPro" id="IPR058533">
    <property type="entry name" value="Cation_efflux_TM"/>
</dbReference>
<feature type="transmembrane region" description="Helical" evidence="10">
    <location>
        <begin position="250"/>
        <end position="267"/>
    </location>
</feature>
<dbReference type="GO" id="GO:0005886">
    <property type="term" value="C:plasma membrane"/>
    <property type="evidence" value="ECO:0007669"/>
    <property type="project" value="TreeGrafter"/>
</dbReference>
<dbReference type="Pfam" id="PF01545">
    <property type="entry name" value="Cation_efflux"/>
    <property type="match status" value="1"/>
</dbReference>
<evidence type="ECO:0000256" key="7">
    <source>
        <dbReference type="ARBA" id="ARBA00023065"/>
    </source>
</evidence>
<dbReference type="HOGENOM" id="CLU_013430_0_0_6"/>
<gene>
    <name evidence="13" type="ordered locus">Psesu_1014</name>
</gene>
<evidence type="ECO:0000256" key="4">
    <source>
        <dbReference type="ARBA" id="ARBA00022692"/>
    </source>
</evidence>
<dbReference type="Gene3D" id="1.20.1510.10">
    <property type="entry name" value="Cation efflux protein transmembrane domain"/>
    <property type="match status" value="1"/>
</dbReference>
<proteinExistence type="inferred from homology"/>
<reference evidence="13 14" key="1">
    <citation type="submission" date="2011-01" db="EMBL/GenBank/DDBJ databases">
        <title>Complete sequence of Pseudoxanthomonas suwonensis 11-1.</title>
        <authorList>
            <consortium name="US DOE Joint Genome Institute"/>
            <person name="Lucas S."/>
            <person name="Copeland A."/>
            <person name="Lapidus A."/>
            <person name="Cheng J.-F."/>
            <person name="Goodwin L."/>
            <person name="Pitluck S."/>
            <person name="Teshima H."/>
            <person name="Detter J.C."/>
            <person name="Han C."/>
            <person name="Tapia R."/>
            <person name="Land M."/>
            <person name="Hauser L."/>
            <person name="Kyrpides N."/>
            <person name="Ivanova N."/>
            <person name="Ovchinnikova G."/>
            <person name="Siebers A.K."/>
            <person name="Allgaier M."/>
            <person name="Thelen M.P."/>
            <person name="Hugenholtz P."/>
            <person name="Gladden J."/>
            <person name="Woyke T."/>
        </authorList>
    </citation>
    <scope>NUCLEOTIDE SEQUENCE [LARGE SCALE GENOMIC DNA]</scope>
    <source>
        <strain evidence="14">11-1</strain>
    </source>
</reference>
<evidence type="ECO:0000256" key="2">
    <source>
        <dbReference type="ARBA" id="ARBA00008873"/>
    </source>
</evidence>
<evidence type="ECO:0000256" key="10">
    <source>
        <dbReference type="SAM" id="Phobius"/>
    </source>
</evidence>
<dbReference type="Pfam" id="PF16916">
    <property type="entry name" value="ZT_dimer"/>
    <property type="match status" value="1"/>
</dbReference>
<evidence type="ECO:0000256" key="9">
    <source>
        <dbReference type="SAM" id="MobiDB-lite"/>
    </source>
</evidence>
<organism evidence="13 14">
    <name type="scientific">Pseudoxanthomonas suwonensis (strain 11-1)</name>
    <dbReference type="NCBI Taxonomy" id="743721"/>
    <lineage>
        <taxon>Bacteria</taxon>
        <taxon>Pseudomonadati</taxon>
        <taxon>Pseudomonadota</taxon>
        <taxon>Gammaproteobacteria</taxon>
        <taxon>Lysobacterales</taxon>
        <taxon>Lysobacteraceae</taxon>
        <taxon>Pseudoxanthomonas</taxon>
    </lineage>
</organism>
<feature type="compositionally biased region" description="Basic and acidic residues" evidence="9">
    <location>
        <begin position="42"/>
        <end position="60"/>
    </location>
</feature>
<dbReference type="GO" id="GO:0005385">
    <property type="term" value="F:zinc ion transmembrane transporter activity"/>
    <property type="evidence" value="ECO:0007669"/>
    <property type="project" value="TreeGrafter"/>
</dbReference>
<dbReference type="EMBL" id="CP002446">
    <property type="protein sequence ID" value="ADV26864.1"/>
    <property type="molecule type" value="Genomic_DNA"/>
</dbReference>
<dbReference type="eggNOG" id="COG1230">
    <property type="taxonomic scope" value="Bacteria"/>
</dbReference>
<protein>
    <submittedName>
        <fullName evidence="13">Cation diffusion facilitator family transporter</fullName>
    </submittedName>
</protein>
<dbReference type="InterPro" id="IPR002524">
    <property type="entry name" value="Cation_efflux"/>
</dbReference>
<evidence type="ECO:0000256" key="8">
    <source>
        <dbReference type="ARBA" id="ARBA00023136"/>
    </source>
</evidence>
<evidence type="ECO:0000256" key="3">
    <source>
        <dbReference type="ARBA" id="ARBA00022448"/>
    </source>
</evidence>
<feature type="compositionally biased region" description="Low complexity" evidence="9">
    <location>
        <begin position="31"/>
        <end position="41"/>
    </location>
</feature>
<dbReference type="Proteomes" id="UP000008632">
    <property type="component" value="Chromosome"/>
</dbReference>
<dbReference type="InterPro" id="IPR050681">
    <property type="entry name" value="CDF/SLC30A"/>
</dbReference>
<dbReference type="RefSeq" id="WP_013534694.1">
    <property type="nucleotide sequence ID" value="NC_014924.1"/>
</dbReference>
<evidence type="ECO:0000256" key="1">
    <source>
        <dbReference type="ARBA" id="ARBA00004141"/>
    </source>
</evidence>
<dbReference type="PANTHER" id="PTHR11562">
    <property type="entry name" value="CATION EFFLUX PROTEIN/ ZINC TRANSPORTER"/>
    <property type="match status" value="1"/>
</dbReference>
<comment type="subcellular location">
    <subcellularLocation>
        <location evidence="1">Membrane</location>
        <topology evidence="1">Multi-pass membrane protein</topology>
    </subcellularLocation>
</comment>
<dbReference type="InterPro" id="IPR027470">
    <property type="entry name" value="Cation_efflux_CTD"/>
</dbReference>
<accession>E6WRR5</accession>
<feature type="transmembrane region" description="Helical" evidence="10">
    <location>
        <begin position="146"/>
        <end position="170"/>
    </location>
</feature>
<feature type="domain" description="Cation efflux protein transmembrane" evidence="11">
    <location>
        <begin position="85"/>
        <end position="275"/>
    </location>
</feature>
<feature type="domain" description="Cation efflux protein cytoplasmic" evidence="12">
    <location>
        <begin position="281"/>
        <end position="352"/>
    </location>
</feature>
<dbReference type="STRING" id="743721.Psesu_1014"/>
<keyword evidence="3" id="KW-0813">Transport</keyword>
<evidence type="ECO:0000256" key="6">
    <source>
        <dbReference type="ARBA" id="ARBA00022989"/>
    </source>
</evidence>
<feature type="region of interest" description="Disordered" evidence="9">
    <location>
        <begin position="1"/>
        <end position="75"/>
    </location>
</feature>
<evidence type="ECO:0000313" key="13">
    <source>
        <dbReference type="EMBL" id="ADV26864.1"/>
    </source>
</evidence>
<feature type="transmembrane region" description="Helical" evidence="10">
    <location>
        <begin position="222"/>
        <end position="244"/>
    </location>
</feature>
<dbReference type="InterPro" id="IPR027469">
    <property type="entry name" value="Cation_efflux_TMD_sf"/>
</dbReference>
<comment type="similarity">
    <text evidence="2">Belongs to the cation diffusion facilitator (CDF) transporter (TC 2.A.4) family. SLC30A subfamily.</text>
</comment>
<dbReference type="SUPFAM" id="SSF160240">
    <property type="entry name" value="Cation efflux protein cytoplasmic domain-like"/>
    <property type="match status" value="1"/>
</dbReference>
<feature type="transmembrane region" description="Helical" evidence="10">
    <location>
        <begin position="182"/>
        <end position="201"/>
    </location>
</feature>
<dbReference type="InterPro" id="IPR036837">
    <property type="entry name" value="Cation_efflux_CTD_sf"/>
</dbReference>